<dbReference type="EMBL" id="JAEACQ010000236">
    <property type="protein sequence ID" value="MBL7629756.1"/>
    <property type="molecule type" value="Genomic_DNA"/>
</dbReference>
<evidence type="ECO:0008006" key="3">
    <source>
        <dbReference type="Google" id="ProtNLM"/>
    </source>
</evidence>
<dbReference type="AlphaFoldDB" id="A0A937RPS9"/>
<protein>
    <recommendedName>
        <fullName evidence="3">Ketohydroxyglutarate aldolase</fullName>
    </recommendedName>
</protein>
<dbReference type="Proteomes" id="UP000604475">
    <property type="component" value="Unassembled WGS sequence"/>
</dbReference>
<evidence type="ECO:0000313" key="2">
    <source>
        <dbReference type="Proteomes" id="UP000604475"/>
    </source>
</evidence>
<proteinExistence type="predicted"/>
<gene>
    <name evidence="1" type="ORF">I7412_21795</name>
</gene>
<keyword evidence="2" id="KW-1185">Reference proteome</keyword>
<evidence type="ECO:0000313" key="1">
    <source>
        <dbReference type="EMBL" id="MBL7629756.1"/>
    </source>
</evidence>
<organism evidence="1 2">
    <name type="scientific">Frankia nepalensis</name>
    <dbReference type="NCBI Taxonomy" id="1836974"/>
    <lineage>
        <taxon>Bacteria</taxon>
        <taxon>Bacillati</taxon>
        <taxon>Actinomycetota</taxon>
        <taxon>Actinomycetes</taxon>
        <taxon>Frankiales</taxon>
        <taxon>Frankiaceae</taxon>
        <taxon>Frankia</taxon>
    </lineage>
</organism>
<accession>A0A937RPS9</accession>
<name>A0A937RPS9_9ACTN</name>
<comment type="caution">
    <text evidence="1">The sequence shown here is derived from an EMBL/GenBank/DDBJ whole genome shotgun (WGS) entry which is preliminary data.</text>
</comment>
<reference evidence="1" key="1">
    <citation type="submission" date="2020-12" db="EMBL/GenBank/DDBJ databases">
        <title>Genomic characterization of non-nitrogen-fixing Frankia strains.</title>
        <authorList>
            <person name="Carlos-Shanley C."/>
            <person name="Guerra T."/>
            <person name="Hahn D."/>
        </authorList>
    </citation>
    <scope>NUCLEOTIDE SEQUENCE</scope>
    <source>
        <strain evidence="1">CN6</strain>
    </source>
</reference>
<dbReference type="RefSeq" id="WP_203001365.1">
    <property type="nucleotide sequence ID" value="NZ_JADWYU010000138.1"/>
</dbReference>
<sequence>MEDIGVIVTVDDAYLTRIAEVSAALRANGMHIDQALDDIGVITGSIAGTDSRSLANVEGVKAVEPERSFQLPPSDSPIQ</sequence>